<dbReference type="InterPro" id="IPR044060">
    <property type="entry name" value="Bacterial_rp_domain"/>
</dbReference>
<evidence type="ECO:0000313" key="3">
    <source>
        <dbReference type="Proteomes" id="UP000255234"/>
    </source>
</evidence>
<dbReference type="Pfam" id="PF18998">
    <property type="entry name" value="Flg_new_2"/>
    <property type="match status" value="1"/>
</dbReference>
<proteinExistence type="predicted"/>
<protein>
    <recommendedName>
        <fullName evidence="1">Bacterial repeat domain-containing protein</fullName>
    </recommendedName>
</protein>
<dbReference type="AlphaFoldDB" id="A0A378NSG7"/>
<sequence>MAELINKLNIKYSNIIDECVCYTTSDEATPKTISEGSYWEIKNNNTICYLGLWPVNENQDSGFHSKLKIKKNGIEYYVEKKVLNEFTVTIEQSEHQTIKVICNGYTYTETFKALAGSQFTVVVEPEVGYTAGKPNYLSGYVTNDITIFASYASLEAYYITLIPGNNQTLKVTLNGDDKLSFTSSFVAAYGDTYAVEIIPDEGYEAGEIVGDIPLSGKFNGTTRLKATEVNAKYFIVNIDQSLNQIIKVICNGEEYTSTFTAPYGSTYTVTVTPNTGYNAGTLNHTSGTITGNITISATAATLKKYTITVTQPANGKITVNGSVGTSFTYNAGTSVKVQATANSGYKVTALNVNKTTKILSANIKKQEVS</sequence>
<evidence type="ECO:0000313" key="2">
    <source>
        <dbReference type="EMBL" id="STY71324.1"/>
    </source>
</evidence>
<reference evidence="2 3" key="1">
    <citation type="submission" date="2018-06" db="EMBL/GenBank/DDBJ databases">
        <authorList>
            <consortium name="Pathogen Informatics"/>
            <person name="Doyle S."/>
        </authorList>
    </citation>
    <scope>NUCLEOTIDE SEQUENCE [LARGE SCALE GENOMIC DNA]</scope>
    <source>
        <strain evidence="2 3">NCTC10571</strain>
    </source>
</reference>
<evidence type="ECO:0000259" key="1">
    <source>
        <dbReference type="Pfam" id="PF18998"/>
    </source>
</evidence>
<name>A0A378NSG7_9FIRM</name>
<dbReference type="Proteomes" id="UP000255234">
    <property type="component" value="Unassembled WGS sequence"/>
</dbReference>
<gene>
    <name evidence="2" type="ORF">NCTC10571_01480</name>
</gene>
<dbReference type="EMBL" id="UGPP01000001">
    <property type="protein sequence ID" value="STY71324.1"/>
    <property type="molecule type" value="Genomic_DNA"/>
</dbReference>
<organism evidence="2 3">
    <name type="scientific">Megamonas hypermegale</name>
    <dbReference type="NCBI Taxonomy" id="158847"/>
    <lineage>
        <taxon>Bacteria</taxon>
        <taxon>Bacillati</taxon>
        <taxon>Bacillota</taxon>
        <taxon>Negativicutes</taxon>
        <taxon>Selenomonadales</taxon>
        <taxon>Selenomonadaceae</taxon>
        <taxon>Megamonas</taxon>
    </lineage>
</organism>
<dbReference type="RefSeq" id="WP_115151682.1">
    <property type="nucleotide sequence ID" value="NZ_UGPP01000001.1"/>
</dbReference>
<feature type="domain" description="Bacterial repeat" evidence="1">
    <location>
        <begin position="305"/>
        <end position="360"/>
    </location>
</feature>
<accession>A0A378NSG7</accession>